<dbReference type="InterPro" id="IPR001509">
    <property type="entry name" value="Epimerase_deHydtase"/>
</dbReference>
<dbReference type="AlphaFoldDB" id="A0A0A1TKZ9"/>
<dbReference type="SUPFAM" id="SSF51735">
    <property type="entry name" value="NAD(P)-binding Rossmann-fold domains"/>
    <property type="match status" value="1"/>
</dbReference>
<evidence type="ECO:0000259" key="2">
    <source>
        <dbReference type="Pfam" id="PF01370"/>
    </source>
</evidence>
<name>A0A0A1TKZ9_9HYPO</name>
<dbReference type="Proteomes" id="UP000039046">
    <property type="component" value="Unassembled WGS sequence"/>
</dbReference>
<dbReference type="EMBL" id="CDHN01000003">
    <property type="protein sequence ID" value="CEJ91353.1"/>
    <property type="molecule type" value="Genomic_DNA"/>
</dbReference>
<keyword evidence="4" id="KW-1185">Reference proteome</keyword>
<protein>
    <recommendedName>
        <fullName evidence="2">NAD-dependent epimerase/dehydratase domain-containing protein</fullName>
    </recommendedName>
</protein>
<dbReference type="InterPro" id="IPR051783">
    <property type="entry name" value="NAD(P)-dependent_oxidoreduct"/>
</dbReference>
<dbReference type="GO" id="GO:0004029">
    <property type="term" value="F:aldehyde dehydrogenase (NAD+) activity"/>
    <property type="evidence" value="ECO:0007669"/>
    <property type="project" value="TreeGrafter"/>
</dbReference>
<feature type="signal peptide" evidence="1">
    <location>
        <begin position="1"/>
        <end position="17"/>
    </location>
</feature>
<reference evidence="3 4" key="1">
    <citation type="journal article" date="2015" name="Genome Announc.">
        <title>Draft Genome Sequence and Gene Annotation of the Entomopathogenic Fungus Verticillium hemipterigenum.</title>
        <authorList>
            <person name="Horn F."/>
            <person name="Habel A."/>
            <person name="Scharf D.H."/>
            <person name="Dworschak J."/>
            <person name="Brakhage A.A."/>
            <person name="Guthke R."/>
            <person name="Hertweck C."/>
            <person name="Linde J."/>
        </authorList>
    </citation>
    <scope>NUCLEOTIDE SEQUENCE [LARGE SCALE GENOMIC DNA]</scope>
</reference>
<evidence type="ECO:0000256" key="1">
    <source>
        <dbReference type="SAM" id="SignalP"/>
    </source>
</evidence>
<dbReference type="Pfam" id="PF01370">
    <property type="entry name" value="Epimerase"/>
    <property type="match status" value="1"/>
</dbReference>
<dbReference type="InterPro" id="IPR036291">
    <property type="entry name" value="NAD(P)-bd_dom_sf"/>
</dbReference>
<dbReference type="OrthoDB" id="419598at2759"/>
<dbReference type="PANTHER" id="PTHR48079:SF6">
    <property type="entry name" value="NAD(P)-BINDING DOMAIN-CONTAINING PROTEIN-RELATED"/>
    <property type="match status" value="1"/>
</dbReference>
<evidence type="ECO:0000313" key="3">
    <source>
        <dbReference type="EMBL" id="CEJ91353.1"/>
    </source>
</evidence>
<dbReference type="Gene3D" id="3.40.50.720">
    <property type="entry name" value="NAD(P)-binding Rossmann-like Domain"/>
    <property type="match status" value="1"/>
</dbReference>
<sequence>MHLLILGGTSFVGRALALEAVARNHRVTLLNRGTSTQPPAGVTNLLGDRLQSNGLDALDGLTFDAVVDTWSSEPAPAVQAMQRLKGRMGHYTYISTLSVYDESSLPGHDILADESADTFDITAPDANKKVYQFNKRSVEVAAEQLLPDIPCLMARAGVILGPHEHKYIERGRLPWWLQRLHEGGPTLAPGPRDLKLQLVDARDLANFVLDNAEKGTDGAFNIISDHGSLTMGDLLEAAREATGNRAQLQWHEPQRILDAGISPFMELPLWLDPSSTLYDVIYGWDTTKVKGAGLVCRPIEETIRDTWAWMQGDAKPVPAPEGMPVGGLSKEKESIVLAQQ</sequence>
<dbReference type="STRING" id="1531966.A0A0A1TKZ9"/>
<dbReference type="GO" id="GO:0005737">
    <property type="term" value="C:cytoplasm"/>
    <property type="evidence" value="ECO:0007669"/>
    <property type="project" value="TreeGrafter"/>
</dbReference>
<gene>
    <name evidence="3" type="ORF">VHEMI07071</name>
</gene>
<dbReference type="PANTHER" id="PTHR48079">
    <property type="entry name" value="PROTEIN YEEZ"/>
    <property type="match status" value="1"/>
</dbReference>
<keyword evidence="1" id="KW-0732">Signal</keyword>
<feature type="chain" id="PRO_5001990126" description="NAD-dependent epimerase/dehydratase domain-containing protein" evidence="1">
    <location>
        <begin position="18"/>
        <end position="340"/>
    </location>
</feature>
<dbReference type="HOGENOM" id="CLU_061176_0_0_1"/>
<accession>A0A0A1TKZ9</accession>
<proteinExistence type="predicted"/>
<feature type="domain" description="NAD-dependent epimerase/dehydratase" evidence="2">
    <location>
        <begin position="4"/>
        <end position="222"/>
    </location>
</feature>
<evidence type="ECO:0000313" key="4">
    <source>
        <dbReference type="Proteomes" id="UP000039046"/>
    </source>
</evidence>
<organism evidence="3 4">
    <name type="scientific">[Torrubiella] hemipterigena</name>
    <dbReference type="NCBI Taxonomy" id="1531966"/>
    <lineage>
        <taxon>Eukaryota</taxon>
        <taxon>Fungi</taxon>
        <taxon>Dikarya</taxon>
        <taxon>Ascomycota</taxon>
        <taxon>Pezizomycotina</taxon>
        <taxon>Sordariomycetes</taxon>
        <taxon>Hypocreomycetidae</taxon>
        <taxon>Hypocreales</taxon>
        <taxon>Clavicipitaceae</taxon>
        <taxon>Clavicipitaceae incertae sedis</taxon>
        <taxon>'Torrubiella' clade</taxon>
    </lineage>
</organism>